<proteinExistence type="predicted"/>
<protein>
    <submittedName>
        <fullName evidence="1">Uncharacterized protein</fullName>
    </submittedName>
</protein>
<reference evidence="1 2" key="1">
    <citation type="submission" date="2015-06" db="EMBL/GenBank/DDBJ databases">
        <title>Genome sequencing of Thermotogales isolates from hydrothermal vents.</title>
        <authorList>
            <person name="Haverkamp T.H."/>
            <person name="Kublanov I.V."/>
            <person name="Nesbo C.L."/>
        </authorList>
    </citation>
    <scope>NUCLEOTIDE SEQUENCE [LARGE SCALE GENOMIC DNA]</scope>
    <source>
        <strain evidence="2">ik275mar</strain>
    </source>
</reference>
<keyword evidence="2" id="KW-1185">Reference proteome</keyword>
<evidence type="ECO:0000313" key="1">
    <source>
        <dbReference type="EMBL" id="ONN27446.1"/>
    </source>
</evidence>
<evidence type="ECO:0000313" key="2">
    <source>
        <dbReference type="Proteomes" id="UP000242616"/>
    </source>
</evidence>
<organism evidence="1 2">
    <name type="scientific">Thermosipho affectus</name>
    <dbReference type="NCBI Taxonomy" id="660294"/>
    <lineage>
        <taxon>Bacteria</taxon>
        <taxon>Thermotogati</taxon>
        <taxon>Thermotogota</taxon>
        <taxon>Thermotogae</taxon>
        <taxon>Thermotogales</taxon>
        <taxon>Fervidobacteriaceae</taxon>
        <taxon>Thermosipho</taxon>
    </lineage>
</organism>
<dbReference type="Proteomes" id="UP000242616">
    <property type="component" value="Unassembled WGS sequence"/>
</dbReference>
<comment type="caution">
    <text evidence="1">The sequence shown here is derived from an EMBL/GenBank/DDBJ whole genome shotgun (WGS) entry which is preliminary data.</text>
</comment>
<dbReference type="RefSeq" id="WP_075665719.1">
    <property type="nucleotide sequence ID" value="NZ_LBFC01000015.1"/>
</dbReference>
<sequence>MICLKNVNISLLKNFLGIDVEIVKKDNKSFINIPVDCTIEKDGKIIKIKLDKEYKISITDGDYFVIDYKSSKDFHRYLLNLNGEKGIFIFKKCLNTEELLHFMLSIFFIEKLIEE</sequence>
<dbReference type="EMBL" id="LBFC01000015">
    <property type="protein sequence ID" value="ONN27446.1"/>
    <property type="molecule type" value="Genomic_DNA"/>
</dbReference>
<gene>
    <name evidence="1" type="ORF">XJ44_03790</name>
</gene>
<name>A0ABX3IJT4_9BACT</name>
<accession>A0ABX3IJT4</accession>